<dbReference type="Gene3D" id="3.40.50.2300">
    <property type="match status" value="1"/>
</dbReference>
<dbReference type="AlphaFoldDB" id="A0A286H2B5"/>
<reference evidence="1 2" key="1">
    <citation type="submission" date="2017-09" db="EMBL/GenBank/DDBJ databases">
        <authorList>
            <person name="Ehlers B."/>
            <person name="Leendertz F.H."/>
        </authorList>
    </citation>
    <scope>NUCLEOTIDE SEQUENCE [LARGE SCALE GENOMIC DNA]</scope>
    <source>
        <strain evidence="1 2">USBA 140</strain>
    </source>
</reference>
<proteinExistence type="predicted"/>
<dbReference type="Proteomes" id="UP000219621">
    <property type="component" value="Unassembled WGS sequence"/>
</dbReference>
<keyword evidence="2" id="KW-1185">Reference proteome</keyword>
<evidence type="ECO:0000313" key="1">
    <source>
        <dbReference type="EMBL" id="SOE01832.1"/>
    </source>
</evidence>
<sequence>MRLEFGVLWFENQPDDVRGQRKEIEEYIEELGFKPRIEMLSDGDEVEILAERQRLYDDFEIVLVDYDLGQAGKGDKLAGRIRKGFGFTDIVFYSGLTTVDLRNLVHKAQIDGVYCMERRHLADRLEGRIDEAARRLSRLEGMRGLAMGIVGKCDAALKSILLSEYEAAEADKKTEIVDQLDTLVTQSAAAMRDKYGKAETFRDRLHSRTVTSFHLYKLALHLTKGREACKEHREILKSYNTAVLDLRNVLGHVAEVRGPRGWEISKDADASINIEDFPELRREMARHFDNIVALGEILAATGIQKAS</sequence>
<dbReference type="OrthoDB" id="7284229at2"/>
<protein>
    <recommendedName>
        <fullName evidence="3">Response regulator receiver domain-containing protein</fullName>
    </recommendedName>
</protein>
<dbReference type="EMBL" id="OCNJ01000027">
    <property type="protein sequence ID" value="SOE01832.1"/>
    <property type="molecule type" value="Genomic_DNA"/>
</dbReference>
<organism evidence="1 2">
    <name type="scientific">Caenispirillum bisanense</name>
    <dbReference type="NCBI Taxonomy" id="414052"/>
    <lineage>
        <taxon>Bacteria</taxon>
        <taxon>Pseudomonadati</taxon>
        <taxon>Pseudomonadota</taxon>
        <taxon>Alphaproteobacteria</taxon>
        <taxon>Rhodospirillales</taxon>
        <taxon>Novispirillaceae</taxon>
        <taxon>Caenispirillum</taxon>
    </lineage>
</organism>
<dbReference type="RefSeq" id="WP_141415259.1">
    <property type="nucleotide sequence ID" value="NZ_OCNJ01000027.1"/>
</dbReference>
<dbReference type="InterPro" id="IPR011006">
    <property type="entry name" value="CheY-like_superfamily"/>
</dbReference>
<evidence type="ECO:0000313" key="2">
    <source>
        <dbReference type="Proteomes" id="UP000219621"/>
    </source>
</evidence>
<accession>A0A286H2B5</accession>
<evidence type="ECO:0008006" key="3">
    <source>
        <dbReference type="Google" id="ProtNLM"/>
    </source>
</evidence>
<gene>
    <name evidence="1" type="ORF">SAMN05421508_1277</name>
</gene>
<name>A0A286H2B5_9PROT</name>
<dbReference type="SUPFAM" id="SSF52172">
    <property type="entry name" value="CheY-like"/>
    <property type="match status" value="1"/>
</dbReference>